<proteinExistence type="predicted"/>
<dbReference type="EMBL" id="JAWDGP010001628">
    <property type="protein sequence ID" value="KAK3789817.1"/>
    <property type="molecule type" value="Genomic_DNA"/>
</dbReference>
<dbReference type="PROSITE" id="PS51029">
    <property type="entry name" value="MADF"/>
    <property type="match status" value="1"/>
</dbReference>
<name>A0AAE1AL74_9GAST</name>
<evidence type="ECO:0000313" key="2">
    <source>
        <dbReference type="EMBL" id="KAK3789817.1"/>
    </source>
</evidence>
<dbReference type="Proteomes" id="UP001283361">
    <property type="component" value="Unassembled WGS sequence"/>
</dbReference>
<accession>A0AAE1AL74</accession>
<feature type="domain" description="MADF" evidence="1">
    <location>
        <begin position="51"/>
        <end position="132"/>
    </location>
</feature>
<protein>
    <recommendedName>
        <fullName evidence="1">MADF domain-containing protein</fullName>
    </recommendedName>
</protein>
<reference evidence="2" key="1">
    <citation type="journal article" date="2023" name="G3 (Bethesda)">
        <title>A reference genome for the long-term kleptoplast-retaining sea slug Elysia crispata morphotype clarki.</title>
        <authorList>
            <person name="Eastman K.E."/>
            <person name="Pendleton A.L."/>
            <person name="Shaikh M.A."/>
            <person name="Suttiyut T."/>
            <person name="Ogas R."/>
            <person name="Tomko P."/>
            <person name="Gavelis G."/>
            <person name="Widhalm J.R."/>
            <person name="Wisecaver J.H."/>
        </authorList>
    </citation>
    <scope>NUCLEOTIDE SEQUENCE</scope>
    <source>
        <strain evidence="2">ECLA1</strain>
    </source>
</reference>
<organism evidence="2 3">
    <name type="scientific">Elysia crispata</name>
    <name type="common">lettuce slug</name>
    <dbReference type="NCBI Taxonomy" id="231223"/>
    <lineage>
        <taxon>Eukaryota</taxon>
        <taxon>Metazoa</taxon>
        <taxon>Spiralia</taxon>
        <taxon>Lophotrochozoa</taxon>
        <taxon>Mollusca</taxon>
        <taxon>Gastropoda</taxon>
        <taxon>Heterobranchia</taxon>
        <taxon>Euthyneura</taxon>
        <taxon>Panpulmonata</taxon>
        <taxon>Sacoglossa</taxon>
        <taxon>Placobranchoidea</taxon>
        <taxon>Plakobranchidae</taxon>
        <taxon>Elysia</taxon>
    </lineage>
</organism>
<sequence length="172" mass="20607">MVRGILFEYVPYDFPSHVSRLTREETRSGKVCLLTFLTIRELRRMDDYKKNVIEMVREHIFLWNPVHRDYKNKEQRKQAWEDIDKKIQPPTGEFYLCGILVMSEVREEPQYVKSGLDWEMLKMTTVRRNCPVTLARHKAHLSTLTSGMFPRLETVTVLELYSLWISRTIFTY</sequence>
<comment type="caution">
    <text evidence="2">The sequence shown here is derived from an EMBL/GenBank/DDBJ whole genome shotgun (WGS) entry which is preliminary data.</text>
</comment>
<dbReference type="InterPro" id="IPR006578">
    <property type="entry name" value="MADF-dom"/>
</dbReference>
<evidence type="ECO:0000313" key="3">
    <source>
        <dbReference type="Proteomes" id="UP001283361"/>
    </source>
</evidence>
<gene>
    <name evidence="2" type="ORF">RRG08_036110</name>
</gene>
<dbReference type="Pfam" id="PF10545">
    <property type="entry name" value="MADF_DNA_bdg"/>
    <property type="match status" value="1"/>
</dbReference>
<keyword evidence="3" id="KW-1185">Reference proteome</keyword>
<evidence type="ECO:0000259" key="1">
    <source>
        <dbReference type="PROSITE" id="PS51029"/>
    </source>
</evidence>
<dbReference type="AlphaFoldDB" id="A0AAE1AL74"/>